<keyword evidence="9 10" id="KW-0511">Multifunctional enzyme</keyword>
<dbReference type="InterPro" id="IPR047785">
    <property type="entry name" value="tRNA_MNMC2"/>
</dbReference>
<dbReference type="GO" id="GO:0005737">
    <property type="term" value="C:cytoplasm"/>
    <property type="evidence" value="ECO:0007669"/>
    <property type="project" value="UniProtKB-SubCell"/>
</dbReference>
<dbReference type="Pfam" id="PF05430">
    <property type="entry name" value="Methyltransf_30"/>
    <property type="match status" value="1"/>
</dbReference>
<dbReference type="InterPro" id="IPR006076">
    <property type="entry name" value="FAD-dep_OxRdtase"/>
</dbReference>
<evidence type="ECO:0000256" key="5">
    <source>
        <dbReference type="ARBA" id="ARBA00022691"/>
    </source>
</evidence>
<accession>A0A2A5CEB3</accession>
<dbReference type="Proteomes" id="UP000228987">
    <property type="component" value="Unassembled WGS sequence"/>
</dbReference>
<feature type="domain" description="MnmC-like methyltransferase" evidence="12">
    <location>
        <begin position="122"/>
        <end position="249"/>
    </location>
</feature>
<dbReference type="PANTHER" id="PTHR13847:SF283">
    <property type="entry name" value="TRNA 5-METHYLAMINOMETHYL-2-THIOURIDINE BIOSYNTHESIS BIFUNCTIONAL PROTEIN MNMC"/>
    <property type="match status" value="1"/>
</dbReference>
<dbReference type="GO" id="GO:0004808">
    <property type="term" value="F:tRNA (5-methylaminomethyl-2-thiouridylate)(34)-methyltransferase activity"/>
    <property type="evidence" value="ECO:0007669"/>
    <property type="project" value="UniProtKB-EC"/>
</dbReference>
<comment type="caution">
    <text evidence="13">The sequence shown here is derived from an EMBL/GenBank/DDBJ whole genome shotgun (WGS) entry which is preliminary data.</text>
</comment>
<evidence type="ECO:0000256" key="1">
    <source>
        <dbReference type="ARBA" id="ARBA00022490"/>
    </source>
</evidence>
<feature type="region of interest" description="FAD-dependent cmnm(5)s(2)U34 oxidoreductase" evidence="10">
    <location>
        <begin position="279"/>
        <end position="674"/>
    </location>
</feature>
<keyword evidence="7 10" id="KW-0274">FAD</keyword>
<keyword evidence="1 10" id="KW-0963">Cytoplasm</keyword>
<dbReference type="HAMAP" id="MF_01102">
    <property type="entry name" value="MnmC"/>
    <property type="match status" value="1"/>
</dbReference>
<evidence type="ECO:0000256" key="4">
    <source>
        <dbReference type="ARBA" id="ARBA00022679"/>
    </source>
</evidence>
<dbReference type="InterPro" id="IPR017610">
    <property type="entry name" value="tRNA_S-uridine_synth_MnmC_C"/>
</dbReference>
<evidence type="ECO:0000256" key="7">
    <source>
        <dbReference type="ARBA" id="ARBA00022827"/>
    </source>
</evidence>
<evidence type="ECO:0000256" key="6">
    <source>
        <dbReference type="ARBA" id="ARBA00022694"/>
    </source>
</evidence>
<evidence type="ECO:0000256" key="8">
    <source>
        <dbReference type="ARBA" id="ARBA00023002"/>
    </source>
</evidence>
<keyword evidence="2 10" id="KW-0489">Methyltransferase</keyword>
<organism evidence="13 14">
    <name type="scientific">SAR86 cluster bacterium</name>
    <dbReference type="NCBI Taxonomy" id="2030880"/>
    <lineage>
        <taxon>Bacteria</taxon>
        <taxon>Pseudomonadati</taxon>
        <taxon>Pseudomonadota</taxon>
        <taxon>Gammaproteobacteria</taxon>
        <taxon>SAR86 cluster</taxon>
    </lineage>
</organism>
<comment type="catalytic activity">
    <reaction evidence="10">
        <text>5-aminomethyl-2-thiouridine(34) in tRNA + S-adenosyl-L-methionine = 5-methylaminomethyl-2-thiouridine(34) in tRNA + S-adenosyl-L-homocysteine + H(+)</text>
        <dbReference type="Rhea" id="RHEA:19569"/>
        <dbReference type="Rhea" id="RHEA-COMP:10195"/>
        <dbReference type="Rhea" id="RHEA-COMP:10197"/>
        <dbReference type="ChEBI" id="CHEBI:15378"/>
        <dbReference type="ChEBI" id="CHEBI:57856"/>
        <dbReference type="ChEBI" id="CHEBI:59789"/>
        <dbReference type="ChEBI" id="CHEBI:74454"/>
        <dbReference type="ChEBI" id="CHEBI:74455"/>
        <dbReference type="EC" id="2.1.1.61"/>
    </reaction>
</comment>
<comment type="function">
    <text evidence="10">Catalyzes the last two steps in the biosynthesis of 5-methylaminomethyl-2-thiouridine (mnm(5)s(2)U) at the wobble position (U34) in tRNA. Catalyzes the FAD-dependent demodification of cmnm(5)s(2)U34 to nm(5)s(2)U34, followed by the transfer of a methyl group from S-adenosyl-L-methionine to nm(5)s(2)U34, to form mnm(5)s(2)U34.</text>
</comment>
<comment type="similarity">
    <text evidence="10">In the N-terminal section; belongs to the methyltransferase superfamily. tRNA (mnm(5)s(2)U34)-methyltransferase family.</text>
</comment>
<dbReference type="Gene3D" id="3.50.50.60">
    <property type="entry name" value="FAD/NAD(P)-binding domain"/>
    <property type="match status" value="1"/>
</dbReference>
<feature type="region of interest" description="tRNA (mnm(5)s(2)U34)-methyltransferase" evidence="10">
    <location>
        <begin position="1"/>
        <end position="250"/>
    </location>
</feature>
<keyword evidence="8 10" id="KW-0560">Oxidoreductase</keyword>
<dbReference type="PANTHER" id="PTHR13847">
    <property type="entry name" value="SARCOSINE DEHYDROGENASE-RELATED"/>
    <property type="match status" value="1"/>
</dbReference>
<dbReference type="NCBIfam" id="TIGR03197">
    <property type="entry name" value="MnmC_Cterm"/>
    <property type="match status" value="1"/>
</dbReference>
<dbReference type="Pfam" id="PF01266">
    <property type="entry name" value="DAO"/>
    <property type="match status" value="1"/>
</dbReference>
<evidence type="ECO:0000256" key="2">
    <source>
        <dbReference type="ARBA" id="ARBA00022603"/>
    </source>
</evidence>
<comment type="subcellular location">
    <subcellularLocation>
        <location evidence="10">Cytoplasm</location>
    </subcellularLocation>
</comment>
<dbReference type="NCBIfam" id="NF033855">
    <property type="entry name" value="tRNA_MNMC2"/>
    <property type="match status" value="1"/>
</dbReference>
<proteinExistence type="inferred from homology"/>
<comment type="cofactor">
    <cofactor evidence="10">
        <name>FAD</name>
        <dbReference type="ChEBI" id="CHEBI:57692"/>
    </cofactor>
</comment>
<dbReference type="Gene3D" id="3.40.50.150">
    <property type="entry name" value="Vaccinia Virus protein VP39"/>
    <property type="match status" value="1"/>
</dbReference>
<keyword evidence="6 10" id="KW-0819">tRNA processing</keyword>
<evidence type="ECO:0000259" key="11">
    <source>
        <dbReference type="Pfam" id="PF01266"/>
    </source>
</evidence>
<evidence type="ECO:0000259" key="12">
    <source>
        <dbReference type="Pfam" id="PF05430"/>
    </source>
</evidence>
<dbReference type="Gene3D" id="3.30.9.10">
    <property type="entry name" value="D-Amino Acid Oxidase, subunit A, domain 2"/>
    <property type="match status" value="1"/>
</dbReference>
<keyword evidence="5 10" id="KW-0949">S-adenosyl-L-methionine</keyword>
<evidence type="ECO:0000313" key="14">
    <source>
        <dbReference type="Proteomes" id="UP000228987"/>
    </source>
</evidence>
<dbReference type="NCBIfam" id="NF002481">
    <property type="entry name" value="PRK01747.1-2"/>
    <property type="match status" value="1"/>
</dbReference>
<dbReference type="EC" id="2.1.1.61" evidence="10"/>
<dbReference type="SUPFAM" id="SSF51905">
    <property type="entry name" value="FAD/NAD(P)-binding domain"/>
    <property type="match status" value="1"/>
</dbReference>
<dbReference type="EC" id="1.5.-.-" evidence="10"/>
<sequence>MSNQENKITPANLNWDDTGNPYSKDYQDIFYSRADALAESSYIFLEANNLAERWQNLNGKSFIIGECGFGGGLNFLNTCKLWSENFAQHESAPINSTLYYLACDLHPFNKKELTHLHQKYPELTTYSDALLQVYPPLLAGIHSRYLILKGCKVVLILMFGDTRKMLEKVWQANGFRVDAWYLDGFSPALNADMWDEPLCSALADLSKVGTTLSTYSAAGLVKKSLRKNDFTIERKTGFANKRHMLVGKYNPTSSQQKNSKTMWFQLPSPEYNDKKAIVIGGGLAGCSTAYELAQTGWQVTLIEREQKIASKASGNPRGIVYCKLSNSTGASADYYLHSYLFALEHYQQFSKHNTIDWTPCGLLQIAYNPRELTRQNQALKKHSPAHFIKPLNALEATEIAGINLDSGGLFFPESGFLNPQALCHAYTQHTNITCITNTKALELSYENNIWHVQGSRGNSVQAPIIIIANSHDAHSFQQTQHYPLLRNFGQIDEYPTTKLSRSLSCVLCAKGYILPANTKVQFIGGITKSDEILVTDRNSLAEENLDLTSAINSDITEEFKKIGLIKSRTGVRCSSPDYLPLVGPVENKNYCQEVYKALRRNAKKDVVQEPVYEPGLFINVAHGSHGLTSTPIAANYLANIINKSPLPLTNANLNCLHPIRYLISNLKKQRESAD</sequence>
<keyword evidence="3 10" id="KW-0285">Flavoprotein</keyword>
<name>A0A2A5CEB3_9GAMM</name>
<dbReference type="GO" id="GO:0032259">
    <property type="term" value="P:methylation"/>
    <property type="evidence" value="ECO:0007669"/>
    <property type="project" value="UniProtKB-KW"/>
</dbReference>
<dbReference type="InterPro" id="IPR008471">
    <property type="entry name" value="MnmC-like_methylTransf"/>
</dbReference>
<dbReference type="InterPro" id="IPR029063">
    <property type="entry name" value="SAM-dependent_MTases_sf"/>
</dbReference>
<protein>
    <recommendedName>
        <fullName evidence="10">tRNA 5-methylaminomethyl-2-thiouridine biosynthesis bifunctional protein MnmC</fullName>
        <shortName evidence="10">tRNA mnm(5)s(2)U biosynthesis bifunctional protein</shortName>
    </recommendedName>
    <domain>
        <recommendedName>
            <fullName evidence="10">tRNA (mnm(5)s(2)U34)-methyltransferase</fullName>
            <ecNumber evidence="10">2.1.1.61</ecNumber>
        </recommendedName>
    </domain>
    <domain>
        <recommendedName>
            <fullName evidence="10">FAD-dependent cmnm(5)s(2)U34 oxidoreductase</fullName>
            <ecNumber evidence="10">1.5.-.-</ecNumber>
        </recommendedName>
    </domain>
</protein>
<keyword evidence="4 10" id="KW-0808">Transferase</keyword>
<comment type="similarity">
    <text evidence="10">In the C-terminal section; belongs to the DAO family.</text>
</comment>
<dbReference type="GO" id="GO:0002098">
    <property type="term" value="P:tRNA wobble uridine modification"/>
    <property type="evidence" value="ECO:0007669"/>
    <property type="project" value="TreeGrafter"/>
</dbReference>
<dbReference type="AlphaFoldDB" id="A0A2A5CEB3"/>
<dbReference type="GO" id="GO:0016645">
    <property type="term" value="F:oxidoreductase activity, acting on the CH-NH group of donors"/>
    <property type="evidence" value="ECO:0007669"/>
    <property type="project" value="InterPro"/>
</dbReference>
<dbReference type="InterPro" id="IPR023032">
    <property type="entry name" value="tRNA_MAMT_biosynth_bifunc_MnmC"/>
</dbReference>
<dbReference type="InterPro" id="IPR036188">
    <property type="entry name" value="FAD/NAD-bd_sf"/>
</dbReference>
<gene>
    <name evidence="10" type="primary">mnmC</name>
    <name evidence="13" type="ORF">COA71_06320</name>
</gene>
<evidence type="ECO:0000313" key="13">
    <source>
        <dbReference type="EMBL" id="PCJ42199.1"/>
    </source>
</evidence>
<evidence type="ECO:0000256" key="3">
    <source>
        <dbReference type="ARBA" id="ARBA00022630"/>
    </source>
</evidence>
<evidence type="ECO:0000256" key="9">
    <source>
        <dbReference type="ARBA" id="ARBA00023268"/>
    </source>
</evidence>
<evidence type="ECO:0000256" key="10">
    <source>
        <dbReference type="HAMAP-Rule" id="MF_01102"/>
    </source>
</evidence>
<dbReference type="EMBL" id="NVWI01000003">
    <property type="protein sequence ID" value="PCJ42199.1"/>
    <property type="molecule type" value="Genomic_DNA"/>
</dbReference>
<reference evidence="14" key="1">
    <citation type="submission" date="2017-08" db="EMBL/GenBank/DDBJ databases">
        <title>A dynamic microbial community with high functional redundancy inhabits the cold, oxic subseafloor aquifer.</title>
        <authorList>
            <person name="Tully B.J."/>
            <person name="Wheat C.G."/>
            <person name="Glazer B.T."/>
            <person name="Huber J.A."/>
        </authorList>
    </citation>
    <scope>NUCLEOTIDE SEQUENCE [LARGE SCALE GENOMIC DNA]</scope>
</reference>
<dbReference type="GO" id="GO:0050660">
    <property type="term" value="F:flavin adenine dinucleotide binding"/>
    <property type="evidence" value="ECO:0007669"/>
    <property type="project" value="UniProtKB-UniRule"/>
</dbReference>
<feature type="domain" description="FAD dependent oxidoreductase" evidence="11">
    <location>
        <begin position="276"/>
        <end position="639"/>
    </location>
</feature>